<accession>A0AAP9RIK3</accession>
<dbReference type="RefSeq" id="WP_035761502.1">
    <property type="nucleotide sequence ID" value="NZ_AP019717.1"/>
</dbReference>
<sequence length="473" mass="53862">MEKGYVYTQGDIIIEPFVFTKILDLKIVQEINEHSKLYISGIVSDEYDYSDKYVETCTENTRIKVSLKDDKENITDVFYGVITDISLDSFNDVKTLNIEALSYTYLMDIEKKCRSFQCDTLTYEEILKEVNNSYSSMCMIDNTTNGQTIDKLLVQYNETDWQFVKRICSHFNTAAIAYCRLEGIRYSIGKLGSDYLHSLDEFNYCVKMGLKDYRKKSKSISNFDFNAINFVSYEIKTSIILDLYNPIEFRNKYFYVYKCETYIENRVIVNKYILRSDKDMLLRKNYNEKLAGISLEGKILDTKSDVVKVNLEIDGYSNRTDNTEWIPYSTVFSSPDGTGWYCMPEVGDAIRIYFPDADEKNSYAISSVNLESTDNEKRCDPSVKSLGTKYGKEIVMKPGAIDIISSSNTMSLDDGGGINISSSSQIYMNAPDITLDGGKISIRGKDEVEIKQGGASILVKDDVTMSGGKINTQ</sequence>
<proteinExistence type="predicted"/>
<dbReference type="Gene3D" id="3.55.50.10">
    <property type="entry name" value="Baseplate protein-like domains"/>
    <property type="match status" value="1"/>
</dbReference>
<gene>
    <name evidence="1" type="ORF">FF104_20785</name>
</gene>
<dbReference type="EMBL" id="CP040627">
    <property type="protein sequence ID" value="QMW93334.1"/>
    <property type="molecule type" value="Genomic_DNA"/>
</dbReference>
<name>A0AAP9RIK3_CLOBU</name>
<organism evidence="1 2">
    <name type="scientific">Clostridium butyricum</name>
    <dbReference type="NCBI Taxonomy" id="1492"/>
    <lineage>
        <taxon>Bacteria</taxon>
        <taxon>Bacillati</taxon>
        <taxon>Bacillota</taxon>
        <taxon>Clostridia</taxon>
        <taxon>Eubacteriales</taxon>
        <taxon>Clostridiaceae</taxon>
        <taxon>Clostridium</taxon>
    </lineage>
</organism>
<dbReference type="GeneID" id="92946655"/>
<evidence type="ECO:0000313" key="1">
    <source>
        <dbReference type="EMBL" id="QMW93334.1"/>
    </source>
</evidence>
<protein>
    <submittedName>
        <fullName evidence="1">Phage tail protein</fullName>
    </submittedName>
</protein>
<dbReference type="SUPFAM" id="SSF69279">
    <property type="entry name" value="Phage tail proteins"/>
    <property type="match status" value="1"/>
</dbReference>
<evidence type="ECO:0000313" key="2">
    <source>
        <dbReference type="Proteomes" id="UP000515243"/>
    </source>
</evidence>
<reference evidence="1 2" key="1">
    <citation type="submission" date="2019-05" db="EMBL/GenBank/DDBJ databases">
        <authorList>
            <person name="Schori C."/>
            <person name="Ahrens C."/>
        </authorList>
    </citation>
    <scope>NUCLEOTIDE SEQUENCE [LARGE SCALE GENOMIC DNA]</scope>
    <source>
        <strain evidence="1 2">DSM 10702</strain>
    </source>
</reference>
<dbReference type="Proteomes" id="UP000515243">
    <property type="component" value="Chromosome 2"/>
</dbReference>
<dbReference type="AlphaFoldDB" id="A0AAP9RIK3"/>